<keyword evidence="2" id="KW-0560">Oxidoreductase</keyword>
<dbReference type="AlphaFoldDB" id="A0A2T0AKH0"/>
<name>A0A2T0AKH0_9FIRM</name>
<dbReference type="Gene3D" id="3.30.365.10">
    <property type="entry name" value="Aldehyde oxidase/xanthine dehydrogenase, molybdopterin binding domain"/>
    <property type="match status" value="3"/>
</dbReference>
<dbReference type="PANTHER" id="PTHR11908">
    <property type="entry name" value="XANTHINE DEHYDROGENASE"/>
    <property type="match status" value="1"/>
</dbReference>
<evidence type="ECO:0000259" key="1">
    <source>
        <dbReference type="SMART" id="SM01008"/>
    </source>
</evidence>
<dbReference type="PANTHER" id="PTHR11908:SF157">
    <property type="entry name" value="XANTHINE DEHYDROGENASE SUBUNIT D-RELATED"/>
    <property type="match status" value="1"/>
</dbReference>
<dbReference type="EMBL" id="PVXM01000058">
    <property type="protein sequence ID" value="PRR69065.1"/>
    <property type="molecule type" value="Genomic_DNA"/>
</dbReference>
<keyword evidence="3" id="KW-1185">Reference proteome</keyword>
<dbReference type="OrthoDB" id="9759099at2"/>
<dbReference type="Gene3D" id="3.90.1170.50">
    <property type="entry name" value="Aldehyde oxidase/xanthine dehydrogenase, a/b hammerhead"/>
    <property type="match status" value="1"/>
</dbReference>
<dbReference type="RefSeq" id="WP_106006501.1">
    <property type="nucleotide sequence ID" value="NZ_CP136418.1"/>
</dbReference>
<sequence>MGKVIGQRIPLYDSYRHTTGQTKYVDDIYLPGMLYVKTAKIPVPHARILNIDTSAAERVAGVAGVITYKDVPNNYWGPFVQDQPVLPDKFVRYLGQPVVAVAAVDEDTAYEAVDKVKIDYEELTPVFDPEEAMQPGAPEVHEGGNIAKFGGYDAMMVRLGDVEKGFAESDYIIEHKFRTSMNEHASLEPHCSVAEADANGHITIYTASQTTSWHQFLICGVLGVPINTVRIVSSPTGGGFGGKSNPSTEFVCALLARKTGKPVKWRWTREEEFLISTVRSADIMWMKTGFKKDGTLVARKIRYIQDTGAYNDFGTYGMMKLTSQINGPYRIPNVWFDGYVVYTNKQVTGPMRGYSITQSVSANETQMEIIAEITGLDPIEVRMKNLLKDGDILPTQQVLEAVGVRETLEAVIKASGWYNK</sequence>
<accession>A0A2T0AKH0</accession>
<reference evidence="2 3" key="1">
    <citation type="submission" date="2018-03" db="EMBL/GenBank/DDBJ databases">
        <title>Genome sequence of Moorella humiferrea DSM 23265.</title>
        <authorList>
            <person name="Poehlein A."/>
            <person name="Daniel R."/>
        </authorList>
    </citation>
    <scope>NUCLEOTIDE SEQUENCE [LARGE SCALE GENOMIC DNA]</scope>
    <source>
        <strain evidence="2 3">DSM 23265</strain>
    </source>
</reference>
<dbReference type="SMART" id="SM01008">
    <property type="entry name" value="Ald_Xan_dh_C"/>
    <property type="match status" value="1"/>
</dbReference>
<dbReference type="InterPro" id="IPR036856">
    <property type="entry name" value="Ald_Oxase/Xan_DH_a/b_sf"/>
</dbReference>
<feature type="domain" description="Aldehyde oxidase/xanthine dehydrogenase a/b hammerhead" evidence="1">
    <location>
        <begin position="19"/>
        <end position="124"/>
    </location>
</feature>
<gene>
    <name evidence="2" type="primary">ndhL_2</name>
    <name evidence="2" type="ORF">MOHU_26020</name>
</gene>
<dbReference type="SUPFAM" id="SSF56003">
    <property type="entry name" value="Molybdenum cofactor-binding domain"/>
    <property type="match status" value="1"/>
</dbReference>
<dbReference type="Proteomes" id="UP000238415">
    <property type="component" value="Unassembled WGS sequence"/>
</dbReference>
<dbReference type="GO" id="GO:0005506">
    <property type="term" value="F:iron ion binding"/>
    <property type="evidence" value="ECO:0007669"/>
    <property type="project" value="InterPro"/>
</dbReference>
<comment type="caution">
    <text evidence="2">The sequence shown here is derived from an EMBL/GenBank/DDBJ whole genome shotgun (WGS) entry which is preliminary data.</text>
</comment>
<protein>
    <submittedName>
        <fullName evidence="2">Nicotinate dehydrogenase large molybdopterin subunit</fullName>
        <ecNumber evidence="2">1.17.1.5</ecNumber>
    </submittedName>
</protein>
<dbReference type="SUPFAM" id="SSF54665">
    <property type="entry name" value="CO dehydrogenase molybdoprotein N-domain-like"/>
    <property type="match status" value="1"/>
</dbReference>
<proteinExistence type="predicted"/>
<evidence type="ECO:0000313" key="3">
    <source>
        <dbReference type="Proteomes" id="UP000238415"/>
    </source>
</evidence>
<dbReference type="InterPro" id="IPR037165">
    <property type="entry name" value="AldOxase/xan_DH_Mopterin-bd_sf"/>
</dbReference>
<dbReference type="GO" id="GO:0050138">
    <property type="term" value="F:nicotinate dehydrogenase activity"/>
    <property type="evidence" value="ECO:0007669"/>
    <property type="project" value="UniProtKB-EC"/>
</dbReference>
<dbReference type="Pfam" id="PF01315">
    <property type="entry name" value="Ald_Xan_dh_C"/>
    <property type="match status" value="1"/>
</dbReference>
<dbReference type="InterPro" id="IPR008274">
    <property type="entry name" value="AldOxase/xan_DH_MoCoBD1"/>
</dbReference>
<organism evidence="2 3">
    <name type="scientific">Neomoorella humiferrea</name>
    <dbReference type="NCBI Taxonomy" id="676965"/>
    <lineage>
        <taxon>Bacteria</taxon>
        <taxon>Bacillati</taxon>
        <taxon>Bacillota</taxon>
        <taxon>Clostridia</taxon>
        <taxon>Neomoorellales</taxon>
        <taxon>Neomoorellaceae</taxon>
        <taxon>Neomoorella</taxon>
    </lineage>
</organism>
<dbReference type="InterPro" id="IPR000674">
    <property type="entry name" value="Ald_Oxase/Xan_DH_a/b"/>
</dbReference>
<dbReference type="InterPro" id="IPR016208">
    <property type="entry name" value="Ald_Oxase/xanthine_DH-like"/>
</dbReference>
<dbReference type="EC" id="1.17.1.5" evidence="2"/>
<evidence type="ECO:0000313" key="2">
    <source>
        <dbReference type="EMBL" id="PRR69065.1"/>
    </source>
</evidence>
<dbReference type="Pfam" id="PF02738">
    <property type="entry name" value="MoCoBD_1"/>
    <property type="match status" value="1"/>
</dbReference>